<evidence type="ECO:0000256" key="1">
    <source>
        <dbReference type="ARBA" id="ARBA00004273"/>
    </source>
</evidence>
<proteinExistence type="inferred from homology"/>
<dbReference type="AlphaFoldDB" id="A0AAI9EEL3"/>
<dbReference type="EMBL" id="CAVMBE010000089">
    <property type="protein sequence ID" value="CAK4033592.1"/>
    <property type="molecule type" value="Genomic_DNA"/>
</dbReference>
<keyword evidence="12" id="KW-1185">Reference proteome</keyword>
<evidence type="ECO:0000313" key="12">
    <source>
        <dbReference type="Proteomes" id="UP001296104"/>
    </source>
</evidence>
<evidence type="ECO:0000256" key="10">
    <source>
        <dbReference type="SAM" id="MobiDB-lite"/>
    </source>
</evidence>
<evidence type="ECO:0000256" key="3">
    <source>
        <dbReference type="ARBA" id="ARBA00017689"/>
    </source>
</evidence>
<evidence type="ECO:0000256" key="5">
    <source>
        <dbReference type="ARBA" id="ARBA00022792"/>
    </source>
</evidence>
<dbReference type="InterPro" id="IPR022533">
    <property type="entry name" value="Cox20"/>
</dbReference>
<feature type="compositionally biased region" description="Basic and acidic residues" evidence="10">
    <location>
        <begin position="158"/>
        <end position="193"/>
    </location>
</feature>
<evidence type="ECO:0000256" key="4">
    <source>
        <dbReference type="ARBA" id="ARBA00022692"/>
    </source>
</evidence>
<gene>
    <name evidence="11" type="ORF">LECACI_7A008750</name>
</gene>
<dbReference type="PANTHER" id="PTHR31586:SF1">
    <property type="entry name" value="CYTOCHROME C OXIDASE ASSEMBLY PROTEIN COX20, MITOCHONDRIAL"/>
    <property type="match status" value="1"/>
</dbReference>
<protein>
    <recommendedName>
        <fullName evidence="3 9">Cytochrome c oxidase assembly protein COX20, mitochondrial</fullName>
    </recommendedName>
</protein>
<evidence type="ECO:0000256" key="9">
    <source>
        <dbReference type="PIRNR" id="PIRNR007871"/>
    </source>
</evidence>
<dbReference type="Pfam" id="PF12597">
    <property type="entry name" value="Cox20"/>
    <property type="match status" value="1"/>
</dbReference>
<comment type="subcellular location">
    <subcellularLocation>
        <location evidence="1 9">Mitochondrion inner membrane</location>
    </subcellularLocation>
</comment>
<sequence length="201" mass="22507">MADDTRQSPKEDLSREALTVSPEQKPFAGSQWQDGKAQPYKPGENANAFAEGGSQHTAGGQVPDVTMWNALTVGQPITEIHKRPCVRDGLMTGIGAGFATGGVRLIFGGGTWKSCNWAVGAWAAGSAIMYQYCLHRRQAEKEGMTRAMEILNRKEVERKAREQRKEKMREERRAAKEEEQDEKLRQLKAKSEGGKSWWKVW</sequence>
<evidence type="ECO:0000256" key="6">
    <source>
        <dbReference type="ARBA" id="ARBA00022989"/>
    </source>
</evidence>
<evidence type="ECO:0000313" key="11">
    <source>
        <dbReference type="EMBL" id="CAK4033592.1"/>
    </source>
</evidence>
<feature type="region of interest" description="Disordered" evidence="10">
    <location>
        <begin position="1"/>
        <end position="61"/>
    </location>
</feature>
<dbReference type="PIRSF" id="PIRSF007871">
    <property type="entry name" value="Cox20"/>
    <property type="match status" value="1"/>
</dbReference>
<keyword evidence="5 9" id="KW-0999">Mitochondrion inner membrane</keyword>
<dbReference type="GO" id="GO:0005743">
    <property type="term" value="C:mitochondrial inner membrane"/>
    <property type="evidence" value="ECO:0007669"/>
    <property type="project" value="UniProtKB-SubCell"/>
</dbReference>
<comment type="caution">
    <text evidence="11">The sequence shown here is derived from an EMBL/GenBank/DDBJ whole genome shotgun (WGS) entry which is preliminary data.</text>
</comment>
<evidence type="ECO:0000256" key="7">
    <source>
        <dbReference type="ARBA" id="ARBA00023128"/>
    </source>
</evidence>
<feature type="region of interest" description="Disordered" evidence="10">
    <location>
        <begin position="158"/>
        <end position="201"/>
    </location>
</feature>
<feature type="compositionally biased region" description="Basic and acidic residues" evidence="10">
    <location>
        <begin position="1"/>
        <end position="15"/>
    </location>
</feature>
<evidence type="ECO:0000256" key="2">
    <source>
        <dbReference type="ARBA" id="ARBA00009575"/>
    </source>
</evidence>
<dbReference type="GO" id="GO:0033617">
    <property type="term" value="P:mitochondrial respiratory chain complex IV assembly"/>
    <property type="evidence" value="ECO:0007669"/>
    <property type="project" value="InterPro"/>
</dbReference>
<dbReference type="Proteomes" id="UP001296104">
    <property type="component" value="Unassembled WGS sequence"/>
</dbReference>
<comment type="function">
    <text evidence="9">Involved in the assembly of the cytochrome c oxidase complex.</text>
</comment>
<keyword evidence="8 9" id="KW-0472">Membrane</keyword>
<accession>A0AAI9EEL3</accession>
<keyword evidence="4" id="KW-0812">Transmembrane</keyword>
<name>A0AAI9EEL3_9PEZI</name>
<dbReference type="PANTHER" id="PTHR31586">
    <property type="entry name" value="CYTOCHROME C OXIDASE PROTEIN 20"/>
    <property type="match status" value="1"/>
</dbReference>
<keyword evidence="6" id="KW-1133">Transmembrane helix</keyword>
<organism evidence="11 12">
    <name type="scientific">Lecanosticta acicola</name>
    <dbReference type="NCBI Taxonomy" id="111012"/>
    <lineage>
        <taxon>Eukaryota</taxon>
        <taxon>Fungi</taxon>
        <taxon>Dikarya</taxon>
        <taxon>Ascomycota</taxon>
        <taxon>Pezizomycotina</taxon>
        <taxon>Dothideomycetes</taxon>
        <taxon>Dothideomycetidae</taxon>
        <taxon>Mycosphaerellales</taxon>
        <taxon>Mycosphaerellaceae</taxon>
        <taxon>Lecanosticta</taxon>
    </lineage>
</organism>
<comment type="similarity">
    <text evidence="2 9">Belongs to the COX20 family.</text>
</comment>
<keyword evidence="7 9" id="KW-0496">Mitochondrion</keyword>
<reference evidence="11" key="1">
    <citation type="submission" date="2023-11" db="EMBL/GenBank/DDBJ databases">
        <authorList>
            <person name="Alioto T."/>
            <person name="Alioto T."/>
            <person name="Gomez Garrido J."/>
        </authorList>
    </citation>
    <scope>NUCLEOTIDE SEQUENCE</scope>
</reference>
<evidence type="ECO:0000256" key="8">
    <source>
        <dbReference type="ARBA" id="ARBA00023136"/>
    </source>
</evidence>